<comment type="caution">
    <text evidence="9">The sequence shown here is derived from an EMBL/GenBank/DDBJ whole genome shotgun (WGS) entry which is preliminary data.</text>
</comment>
<dbReference type="EMBL" id="JAHVHP010000002">
    <property type="protein sequence ID" value="MBY5951125.1"/>
    <property type="molecule type" value="Genomic_DNA"/>
</dbReference>
<dbReference type="InterPro" id="IPR006066">
    <property type="entry name" value="NO2/SO3_Rdtase_FeS/sirohaem_BS"/>
</dbReference>
<evidence type="ECO:0000259" key="7">
    <source>
        <dbReference type="Pfam" id="PF01077"/>
    </source>
</evidence>
<keyword evidence="2" id="KW-0349">Heme</keyword>
<dbReference type="InterPro" id="IPR045854">
    <property type="entry name" value="NO2/SO3_Rdtase_4Fe4S_sf"/>
</dbReference>
<dbReference type="Pfam" id="PF03460">
    <property type="entry name" value="NIR_SIR_ferr"/>
    <property type="match status" value="2"/>
</dbReference>
<gene>
    <name evidence="9" type="ORF">KUV23_09095</name>
</gene>
<dbReference type="RefSeq" id="WP_222583909.1">
    <property type="nucleotide sequence ID" value="NZ_JAHVHP010000002.1"/>
</dbReference>
<dbReference type="Gene3D" id="3.90.480.10">
    <property type="entry name" value="Sulfite Reductase Hemoprotein,Domain 2"/>
    <property type="match status" value="1"/>
</dbReference>
<evidence type="ECO:0000256" key="3">
    <source>
        <dbReference type="ARBA" id="ARBA00022723"/>
    </source>
</evidence>
<accession>A0ABS7N7I6</accession>
<feature type="domain" description="Nitrite/sulphite reductase 4Fe-4S" evidence="7">
    <location>
        <begin position="122"/>
        <end position="276"/>
    </location>
</feature>
<dbReference type="InterPro" id="IPR005117">
    <property type="entry name" value="NiRdtase/SiRdtase_haem-b_fer"/>
</dbReference>
<dbReference type="Gene3D" id="1.20.120.330">
    <property type="entry name" value="Nucleotidyltransferases domain 2"/>
    <property type="match status" value="1"/>
</dbReference>
<evidence type="ECO:0000256" key="6">
    <source>
        <dbReference type="ARBA" id="ARBA00023014"/>
    </source>
</evidence>
<keyword evidence="5" id="KW-0408">Iron</keyword>
<dbReference type="SUPFAM" id="SSF56014">
    <property type="entry name" value="Nitrite and sulphite reductase 4Fe-4S domain-like"/>
    <property type="match status" value="2"/>
</dbReference>
<dbReference type="SUPFAM" id="SSF55124">
    <property type="entry name" value="Nitrite/Sulfite reductase N-terminal domain-like"/>
    <property type="match status" value="2"/>
</dbReference>
<keyword evidence="4" id="KW-0560">Oxidoreductase</keyword>
<dbReference type="PRINTS" id="PR00397">
    <property type="entry name" value="SIROHAEM"/>
</dbReference>
<organism evidence="9 10">
    <name type="scientific">Algoriphagus marincola</name>
    <dbReference type="NCBI Taxonomy" id="264027"/>
    <lineage>
        <taxon>Bacteria</taxon>
        <taxon>Pseudomonadati</taxon>
        <taxon>Bacteroidota</taxon>
        <taxon>Cytophagia</taxon>
        <taxon>Cytophagales</taxon>
        <taxon>Cyclobacteriaceae</taxon>
        <taxon>Algoriphagus</taxon>
    </lineage>
</organism>
<feature type="domain" description="Nitrite/Sulfite reductase ferredoxin-like" evidence="8">
    <location>
        <begin position="324"/>
        <end position="389"/>
    </location>
</feature>
<keyword evidence="3" id="KW-0479">Metal-binding</keyword>
<protein>
    <submittedName>
        <fullName evidence="9">HEPN domain-containing protein</fullName>
    </submittedName>
</protein>
<proteinExistence type="predicted"/>
<name>A0ABS7N7I6_9BACT</name>
<evidence type="ECO:0000313" key="10">
    <source>
        <dbReference type="Proteomes" id="UP000766609"/>
    </source>
</evidence>
<evidence type="ECO:0000256" key="1">
    <source>
        <dbReference type="ARBA" id="ARBA00022485"/>
    </source>
</evidence>
<dbReference type="InterPro" id="IPR051329">
    <property type="entry name" value="NIR_SIR_4Fe-4S"/>
</dbReference>
<keyword evidence="1" id="KW-0004">4Fe-4S</keyword>
<keyword evidence="6" id="KW-0411">Iron-sulfur</keyword>
<sequence>MQSFRTELENPLVEKDIVELDRKIALFREGKIDEEKFRSLRLARGVYGQRQQGVQMIRIKLPYGRATSAQLRRICKVSEEYSTGRLHITTRQDIQIHYVSLDRTPELWAALEKDDVTLREACGNTVRNVTASETAGIDPKEPFDVTPYADATFRYFLRNPICQEMGRKFKMAFSSSDEDTGLAYMHDLGFIPKVKEVDGKQLRGFKVLLGGGLGSQPRHGDLITEFLETEQLIPFIEAVLRIFDRHGERARRNKARMKFLIKDLGIESFLDLVQKEKEALPFKVYPLDFENQEEKPLPNPPKVEVSSSELGLDFELWKLTNVLPQKQDGYVSIGVRVPLGDFYLDQARPLADLVESYAAGEIRFTLRQNILIRDVRADLVPFFYQELKKINLAQRGYNSLGDITACPGTDTCNLGIASSTGIAKELEKVIEQEYPQFLKNQDLVIKISGCMNACGQHNMAHIGFQGMSMRVGKTVFPALQVLLGGGNLGDGKGRFADKVTKIPSKRGPQALRILLDDFERNGNSLPFLDYYDQQGQMYFYDLLKELADPAGLEDSDRIDWGRKENYEVAVGVGECAGVVIDLVATLLLEAKEKLDLGQESLQEKRWSDSIYHHYAGLINAAKALLLSEDVSTNSYASIVSLFNEKFVETSKIQLDGTFAEKVYQINQHEPTEEFAKAYAEEAMEIYSLLKAYREEEVEA</sequence>
<evidence type="ECO:0000256" key="2">
    <source>
        <dbReference type="ARBA" id="ARBA00022617"/>
    </source>
</evidence>
<dbReference type="PANTHER" id="PTHR32439">
    <property type="entry name" value="FERREDOXIN--NITRITE REDUCTASE, CHLOROPLASTIC"/>
    <property type="match status" value="1"/>
</dbReference>
<feature type="domain" description="Nitrite/Sulfite reductase ferredoxin-like" evidence="8">
    <location>
        <begin position="47"/>
        <end position="113"/>
    </location>
</feature>
<dbReference type="InterPro" id="IPR006067">
    <property type="entry name" value="NO2/SO3_Rdtase_4Fe4S_dom"/>
</dbReference>
<reference evidence="9 10" key="1">
    <citation type="submission" date="2021-06" db="EMBL/GenBank/DDBJ databases">
        <title>44 bacteria genomes isolated from Dapeng, Shenzhen.</title>
        <authorList>
            <person name="Zheng W."/>
            <person name="Yu S."/>
            <person name="Huang Y."/>
        </authorList>
    </citation>
    <scope>NUCLEOTIDE SEQUENCE [LARGE SCALE GENOMIC DNA]</scope>
    <source>
        <strain evidence="9 10">DP5N14-6</strain>
    </source>
</reference>
<dbReference type="Proteomes" id="UP000766609">
    <property type="component" value="Unassembled WGS sequence"/>
</dbReference>
<evidence type="ECO:0000256" key="5">
    <source>
        <dbReference type="ARBA" id="ARBA00023004"/>
    </source>
</evidence>
<evidence type="ECO:0000259" key="8">
    <source>
        <dbReference type="Pfam" id="PF03460"/>
    </source>
</evidence>
<dbReference type="PANTHER" id="PTHR32439:SF9">
    <property type="entry name" value="BLR3264 PROTEIN"/>
    <property type="match status" value="1"/>
</dbReference>
<dbReference type="Pfam" id="PF01077">
    <property type="entry name" value="NIR_SIR"/>
    <property type="match status" value="2"/>
</dbReference>
<keyword evidence="10" id="KW-1185">Reference proteome</keyword>
<feature type="domain" description="Nitrite/sulphite reductase 4Fe-4S" evidence="7">
    <location>
        <begin position="399"/>
        <end position="522"/>
    </location>
</feature>
<dbReference type="InterPro" id="IPR036136">
    <property type="entry name" value="Nit/Sulf_reduc_fer-like_dom_sf"/>
</dbReference>
<dbReference type="Gene3D" id="3.30.413.10">
    <property type="entry name" value="Sulfite Reductase Hemoprotein, domain 1"/>
    <property type="match status" value="2"/>
</dbReference>
<evidence type="ECO:0000256" key="4">
    <source>
        <dbReference type="ARBA" id="ARBA00023002"/>
    </source>
</evidence>
<evidence type="ECO:0000313" key="9">
    <source>
        <dbReference type="EMBL" id="MBY5951125.1"/>
    </source>
</evidence>